<feature type="region of interest" description="Disordered" evidence="3">
    <location>
        <begin position="836"/>
        <end position="864"/>
    </location>
</feature>
<dbReference type="InterPro" id="IPR036388">
    <property type="entry name" value="WH-like_DNA-bd_sf"/>
</dbReference>
<feature type="compositionally biased region" description="Basic and acidic residues" evidence="3">
    <location>
        <begin position="69"/>
        <end position="100"/>
    </location>
</feature>
<keyword evidence="2" id="KW-0647">Proteasome</keyword>
<comment type="caution">
    <text evidence="5">The sequence shown here is derived from an EMBL/GenBank/DDBJ whole genome shotgun (WGS) entry which is preliminary data.</text>
</comment>
<dbReference type="SMART" id="SM00088">
    <property type="entry name" value="PINT"/>
    <property type="match status" value="1"/>
</dbReference>
<dbReference type="Gene3D" id="1.10.10.10">
    <property type="entry name" value="Winged helix-like DNA-binding domain superfamily/Winged helix DNA-binding domain"/>
    <property type="match status" value="1"/>
</dbReference>
<feature type="region of interest" description="Disordered" evidence="3">
    <location>
        <begin position="14"/>
        <end position="100"/>
    </location>
</feature>
<evidence type="ECO:0000313" key="5">
    <source>
        <dbReference type="EMBL" id="KAL0951456.1"/>
    </source>
</evidence>
<name>A0ABR3J7G3_9AGAR</name>
<reference evidence="6" key="1">
    <citation type="submission" date="2024-06" db="EMBL/GenBank/DDBJ databases">
        <title>Multi-omics analyses provide insights into the biosynthesis of the anticancer antibiotic pleurotin in Hohenbuehelia grisea.</title>
        <authorList>
            <person name="Weaver J.A."/>
            <person name="Alberti F."/>
        </authorList>
    </citation>
    <scope>NUCLEOTIDE SEQUENCE [LARGE SCALE GENOMIC DNA]</scope>
    <source>
        <strain evidence="6">T-177</strain>
    </source>
</reference>
<dbReference type="SUPFAM" id="SSF46785">
    <property type="entry name" value="Winged helix' DNA-binding domain"/>
    <property type="match status" value="1"/>
</dbReference>
<dbReference type="InterPro" id="IPR036390">
    <property type="entry name" value="WH_DNA-bd_sf"/>
</dbReference>
<feature type="domain" description="PCI" evidence="4">
    <location>
        <begin position="1193"/>
        <end position="1364"/>
    </location>
</feature>
<feature type="compositionally biased region" description="Low complexity" evidence="3">
    <location>
        <begin position="41"/>
        <end position="56"/>
    </location>
</feature>
<dbReference type="PANTHER" id="PTHR10855:SF1">
    <property type="entry name" value="26S PROTEASOME NON-ATPASE REGULATORY SUBUNIT 12"/>
    <property type="match status" value="1"/>
</dbReference>
<comment type="similarity">
    <text evidence="1">Belongs to the proteasome subunit p55 family.</text>
</comment>
<evidence type="ECO:0000313" key="6">
    <source>
        <dbReference type="Proteomes" id="UP001556367"/>
    </source>
</evidence>
<dbReference type="InterPro" id="IPR000717">
    <property type="entry name" value="PCI_dom"/>
</dbReference>
<dbReference type="PROSITE" id="PS50250">
    <property type="entry name" value="PCI"/>
    <property type="match status" value="1"/>
</dbReference>
<feature type="compositionally biased region" description="Basic and acidic residues" evidence="3">
    <location>
        <begin position="836"/>
        <end position="846"/>
    </location>
</feature>
<protein>
    <recommendedName>
        <fullName evidence="4">PCI domain-containing protein</fullName>
    </recommendedName>
</protein>
<dbReference type="Pfam" id="PF01399">
    <property type="entry name" value="PCI"/>
    <property type="match status" value="1"/>
</dbReference>
<evidence type="ECO:0000256" key="2">
    <source>
        <dbReference type="ARBA" id="ARBA00022942"/>
    </source>
</evidence>
<dbReference type="InterPro" id="IPR054559">
    <property type="entry name" value="PSMD12-CSN4-like_N"/>
</dbReference>
<dbReference type="PANTHER" id="PTHR10855">
    <property type="entry name" value="26S PROTEASOME NON-ATPASE REGULATORY SUBUNIT 12/COP9 SIGNALOSOME COMPLEX SUBUNIT 4"/>
    <property type="match status" value="1"/>
</dbReference>
<evidence type="ECO:0000256" key="3">
    <source>
        <dbReference type="SAM" id="MobiDB-lite"/>
    </source>
</evidence>
<sequence length="1405" mass="156256">MSSNTVLSDVLSALHSTFAPRNPRRPGSIRESLLRRKNSTGSAASSVDSDSGSVASKRSRFSLRRKKKQDIEQPQNEKGKQVKGKQPQDKSSTESSDSHHPYFVYRQESQSQAMIASVLRDPDTIRQVLDAILDSPGGKRSLSRLARTCKALSEPALNTLWRDLDSIVPLIGLFPPHLLRRPKKPGLGFAKMPLEDDWKKVLRYGEKVRGLTYNESSNNVSSPIFAVLEEYRPRTYILPHLSSLTWKVETPAGLDRCSLFLSPKVQGLTLEIGTRFPQLDSFLTDMCSRTRLTSFSFISPTTLPDAFVELLLPQTTLERLTLVAPGALSPGVGRWIASLPQLTNLQLDMTGRSMIAVEGFFDELRPRSGDSTPSSVGSTDSGVFSEDELDFSEIRKSALRLTGDLRSKGSFAKVHQLNLTGEVSNIAVFLKHLTSRLTQLELVIEDPPDKADWQDMCGILCDKFDDSLQSLKITATSASRFSELVRSTARLEPSSHLSLEHLKSLKNLRRMEIDLPESTIFHAADIAHLAAACPSLEELRLCPVARFPIQGGPPKLTLENLGPLLGACKRLHTLSIAVNGQNGSDKILSSTSSSSPSLQRLHIGYSWVQDPLQVSILLSHIAPTLESLRWFHERNRPGYIEANANGWQKVSEALPHIQNVRKFERTAAAARSKQPVKPETAEKSVDASVHIVYANRAISAKPQMADSAVQISPSLISRMVEAKVEAVETSVDATQLTAEIAVQASPTTTEQTVDAVPLTVSTQVDASAFSLSKAVEAMVPASESHKDNAPPATPPKFTILPIVFDAFCYATSALIYYPLLIPLRILDLSLKAMNKENDGEKRDPSSSEKYASMNSVSSAGVGSNGRVHFGAEANKYDHDYAHERQRQAEDEVQVARWIPKRKVGQTDGNRSGGTRQISGTVHKSYKYPMADNRKQEKDFTQEVDAILPQADALAKAGKLQEAVDKLSVLEKQTRNAADLSSTTRLVTTIAEHCYTARDYALLNSSVSVLSKKHGQLKGAVQAMVEKVMGWLEEVKERDGVDKWLEILETLRGVTEGKIFLETPRARVTLLLSHYHEGLANSAKATPENAKQSLRTASELLSELQVETYSSMERREKTEFILEQMRLLIAVARQKDAEADKEGKDSLSGGEAEWIKVRVGGRKINETFLAEKDNEDLKLKYYDLMIQYALQQSQYLDVAKYYYKVWETPSIKEDVGNKGKMALQHISYYIVLSPHNNEQAGMLHALYNDPALKPLELHYNLVKSFHTHELMRWPGVEALYGQFLRQTPVFSNEKRWEDLHTRVIEHNIRVVAVYYSRITISRLMALLDLTLPQTEETLSRLVVSGTIWAKTDRPAGIISFRSKQTPEDVMNDWSSDMQKLLGLVEKTWMGMNAAQAAQSRVKPSAS</sequence>
<dbReference type="Pfam" id="PF22241">
    <property type="entry name" value="PSMD12-CSN4_N"/>
    <property type="match status" value="1"/>
</dbReference>
<dbReference type="Gene3D" id="3.80.10.10">
    <property type="entry name" value="Ribonuclease Inhibitor"/>
    <property type="match status" value="1"/>
</dbReference>
<feature type="compositionally biased region" description="Low complexity" evidence="3">
    <location>
        <begin position="851"/>
        <end position="861"/>
    </location>
</feature>
<dbReference type="EMBL" id="JASNQZ010000011">
    <property type="protein sequence ID" value="KAL0951456.1"/>
    <property type="molecule type" value="Genomic_DNA"/>
</dbReference>
<dbReference type="Proteomes" id="UP001556367">
    <property type="component" value="Unassembled WGS sequence"/>
</dbReference>
<proteinExistence type="inferred from homology"/>
<feature type="compositionally biased region" description="Basic residues" evidence="3">
    <location>
        <begin position="57"/>
        <end position="68"/>
    </location>
</feature>
<accession>A0ABR3J7G3</accession>
<keyword evidence="6" id="KW-1185">Reference proteome</keyword>
<dbReference type="Pfam" id="PF18098">
    <property type="entry name" value="RPN5_C"/>
    <property type="match status" value="1"/>
</dbReference>
<dbReference type="InterPro" id="IPR040896">
    <property type="entry name" value="RPN5_C"/>
</dbReference>
<evidence type="ECO:0000256" key="1">
    <source>
        <dbReference type="ARBA" id="ARBA00006397"/>
    </source>
</evidence>
<dbReference type="SUPFAM" id="SSF52047">
    <property type="entry name" value="RNI-like"/>
    <property type="match status" value="1"/>
</dbReference>
<dbReference type="InterPro" id="IPR032675">
    <property type="entry name" value="LRR_dom_sf"/>
</dbReference>
<evidence type="ECO:0000259" key="4">
    <source>
        <dbReference type="PROSITE" id="PS50250"/>
    </source>
</evidence>
<dbReference type="InterPro" id="IPR040134">
    <property type="entry name" value="PSMD12/CSN4"/>
</dbReference>
<gene>
    <name evidence="5" type="ORF">HGRIS_008145</name>
</gene>
<organism evidence="5 6">
    <name type="scientific">Hohenbuehelia grisea</name>
    <dbReference type="NCBI Taxonomy" id="104357"/>
    <lineage>
        <taxon>Eukaryota</taxon>
        <taxon>Fungi</taxon>
        <taxon>Dikarya</taxon>
        <taxon>Basidiomycota</taxon>
        <taxon>Agaricomycotina</taxon>
        <taxon>Agaricomycetes</taxon>
        <taxon>Agaricomycetidae</taxon>
        <taxon>Agaricales</taxon>
        <taxon>Pleurotineae</taxon>
        <taxon>Pleurotaceae</taxon>
        <taxon>Hohenbuehelia</taxon>
    </lineage>
</organism>